<dbReference type="InterPro" id="IPR004855">
    <property type="entry name" value="TFIIA_asu/bsu"/>
</dbReference>
<dbReference type="PANTHER" id="PTHR12694">
    <property type="entry name" value="TRANSCRIPTION INITIATION FACTOR IIA SUBUNIT 1"/>
    <property type="match status" value="1"/>
</dbReference>
<proteinExistence type="inferred from homology"/>
<comment type="similarity">
    <text evidence="2">Belongs to the TFIIA subunit 1 family.</text>
</comment>
<dbReference type="FunCoup" id="G4TGV1">
    <property type="interactions" value="390"/>
</dbReference>
<protein>
    <submittedName>
        <fullName evidence="6">Related to TOA1-transcription factor TFIIA-L</fullName>
    </submittedName>
</protein>
<reference evidence="6 7" key="1">
    <citation type="journal article" date="2011" name="PLoS Pathog.">
        <title>Endophytic Life Strategies Decoded by Genome and Transcriptome Analyses of the Mutualistic Root Symbiont Piriformospora indica.</title>
        <authorList>
            <person name="Zuccaro A."/>
            <person name="Lahrmann U."/>
            <person name="Guldener U."/>
            <person name="Langen G."/>
            <person name="Pfiffi S."/>
            <person name="Biedenkopf D."/>
            <person name="Wong P."/>
            <person name="Samans B."/>
            <person name="Grimm C."/>
            <person name="Basiewicz M."/>
            <person name="Murat C."/>
            <person name="Martin F."/>
            <person name="Kogel K.H."/>
        </authorList>
    </citation>
    <scope>NUCLEOTIDE SEQUENCE [LARGE SCALE GENOMIC DNA]</scope>
    <source>
        <strain evidence="6 7">DSM 11827</strain>
    </source>
</reference>
<evidence type="ECO:0000256" key="1">
    <source>
        <dbReference type="ARBA" id="ARBA00004123"/>
    </source>
</evidence>
<feature type="compositionally biased region" description="Polar residues" evidence="5">
    <location>
        <begin position="393"/>
        <end position="404"/>
    </location>
</feature>
<gene>
    <name evidence="6" type="ORF">PIIN_04481</name>
</gene>
<comment type="caution">
    <text evidence="6">The sequence shown here is derived from an EMBL/GenBank/DDBJ whole genome shotgun (WGS) entry which is preliminary data.</text>
</comment>
<comment type="subcellular location">
    <subcellularLocation>
        <location evidence="1">Nucleus</location>
    </subcellularLocation>
</comment>
<dbReference type="HOGENOM" id="CLU_045285_0_0_1"/>
<evidence type="ECO:0000256" key="2">
    <source>
        <dbReference type="ARBA" id="ARBA00010059"/>
    </source>
</evidence>
<organism evidence="6 7">
    <name type="scientific">Serendipita indica (strain DSM 11827)</name>
    <name type="common">Root endophyte fungus</name>
    <name type="synonym">Piriformospora indica</name>
    <dbReference type="NCBI Taxonomy" id="1109443"/>
    <lineage>
        <taxon>Eukaryota</taxon>
        <taxon>Fungi</taxon>
        <taxon>Dikarya</taxon>
        <taxon>Basidiomycota</taxon>
        <taxon>Agaricomycotina</taxon>
        <taxon>Agaricomycetes</taxon>
        <taxon>Sebacinales</taxon>
        <taxon>Serendipitaceae</taxon>
        <taxon>Serendipita</taxon>
    </lineage>
</organism>
<dbReference type="AlphaFoldDB" id="G4TGV1"/>
<dbReference type="Proteomes" id="UP000007148">
    <property type="component" value="Unassembled WGS sequence"/>
</dbReference>
<feature type="region of interest" description="Disordered" evidence="5">
    <location>
        <begin position="93"/>
        <end position="155"/>
    </location>
</feature>
<dbReference type="CDD" id="cd07976">
    <property type="entry name" value="TFIIA_alpha_beta_like"/>
    <property type="match status" value="1"/>
</dbReference>
<dbReference type="STRING" id="1109443.G4TGV1"/>
<dbReference type="GO" id="GO:0006367">
    <property type="term" value="P:transcription initiation at RNA polymerase II promoter"/>
    <property type="evidence" value="ECO:0007669"/>
    <property type="project" value="InterPro"/>
</dbReference>
<feature type="region of interest" description="Disordered" evidence="5">
    <location>
        <begin position="357"/>
        <end position="436"/>
    </location>
</feature>
<dbReference type="OMA" id="SAMRNGM"/>
<dbReference type="eggNOG" id="KOG2652">
    <property type="taxonomic scope" value="Eukaryota"/>
</dbReference>
<keyword evidence="3" id="KW-0804">Transcription</keyword>
<evidence type="ECO:0000313" key="6">
    <source>
        <dbReference type="EMBL" id="CCA70544.1"/>
    </source>
</evidence>
<name>G4TGV1_SERID</name>
<evidence type="ECO:0000256" key="5">
    <source>
        <dbReference type="SAM" id="MobiDB-lite"/>
    </source>
</evidence>
<dbReference type="EMBL" id="CAFZ01000086">
    <property type="protein sequence ID" value="CCA70544.1"/>
    <property type="molecule type" value="Genomic_DNA"/>
</dbReference>
<keyword evidence="4" id="KW-0539">Nucleus</keyword>
<evidence type="ECO:0000313" key="7">
    <source>
        <dbReference type="Proteomes" id="UP000007148"/>
    </source>
</evidence>
<dbReference type="SMART" id="SM01371">
    <property type="entry name" value="TFIIA"/>
    <property type="match status" value="1"/>
</dbReference>
<dbReference type="InParanoid" id="G4TGV1"/>
<accession>G4TGV1</accession>
<dbReference type="Gene3D" id="1.10.287.100">
    <property type="match status" value="1"/>
</dbReference>
<dbReference type="GO" id="GO:0005672">
    <property type="term" value="C:transcription factor TFIIA complex"/>
    <property type="evidence" value="ECO:0007669"/>
    <property type="project" value="InterPro"/>
</dbReference>
<sequence>MSNSDGRLIHTGLAFQTRPQPTVYRSIIDEVIGSLKPDFDEFGVGEDVLLTLQQKWESRVHASRAADFSDSQASASSNPHAAQYNGIGSVAASGGVSRTGSPNIHRTNSPTIPNSRGASRTNSVGNVTNAYTRTSSSSFSNPPVKAEPIDRSLPAVGNPPSVGGMSRTNHASYNPSLQGLPSISLPPLSNMGAVPPLSSYPQNMNALNAYGANRGVPGYGVPPGGMTDNRNVLMLNRGAAPYGAGAAGSSASQVKMPQVDGTWDEEEGDEEGSVSLRKRQWLVQRYPWMAEARLANVDTSQHATFDIIPQVDGPSSSTPPVPPLNTLPPLNLPPVSSGTGIVRAGGPPPLTLPPLNLPSMNTPPMGNKILHPSLLIKPPPEEDVKPSLGGGSNSSFARNPNVPAQPSEDINSDLDDTDDDEGPQEQPGSDPDADVTYCTYDKVTRVKTRWKVVFRDGMVHANGKDYLFGRCTGEFDW</sequence>
<evidence type="ECO:0000256" key="3">
    <source>
        <dbReference type="ARBA" id="ARBA00023163"/>
    </source>
</evidence>
<dbReference type="OrthoDB" id="6275927at2759"/>
<feature type="compositionally biased region" description="Acidic residues" evidence="5">
    <location>
        <begin position="410"/>
        <end position="423"/>
    </location>
</feature>
<evidence type="ECO:0000256" key="4">
    <source>
        <dbReference type="ARBA" id="ARBA00023242"/>
    </source>
</evidence>
<dbReference type="InterPro" id="IPR009088">
    <property type="entry name" value="TFIIA_b-brl"/>
</dbReference>
<keyword evidence="7" id="KW-1185">Reference proteome</keyword>
<dbReference type="PANTHER" id="PTHR12694:SF8">
    <property type="entry name" value="TRANSCRIPTION INITIATION FACTOR IIA SUBUNIT 1"/>
    <property type="match status" value="1"/>
</dbReference>
<dbReference type="Gene3D" id="2.30.18.10">
    <property type="entry name" value="Transcription factor IIA (TFIIA), beta-barrel domain"/>
    <property type="match status" value="1"/>
</dbReference>
<dbReference type="SUPFAM" id="SSF47396">
    <property type="entry name" value="Transcription factor IIA (TFIIA), alpha-helical domain"/>
    <property type="match status" value="1"/>
</dbReference>
<dbReference type="SUPFAM" id="SSF50784">
    <property type="entry name" value="Transcription factor IIA (TFIIA), beta-barrel domain"/>
    <property type="match status" value="1"/>
</dbReference>
<dbReference type="Pfam" id="PF03153">
    <property type="entry name" value="TFIIA"/>
    <property type="match status" value="2"/>
</dbReference>
<feature type="compositionally biased region" description="Polar residues" evidence="5">
    <location>
        <begin position="98"/>
        <end position="141"/>
    </location>
</feature>